<evidence type="ECO:0000313" key="3">
    <source>
        <dbReference type="Proteomes" id="UP000053617"/>
    </source>
</evidence>
<keyword evidence="3" id="KW-1185">Reference proteome</keyword>
<evidence type="ECO:0000256" key="1">
    <source>
        <dbReference type="SAM" id="Coils"/>
    </source>
</evidence>
<dbReference type="Proteomes" id="UP000053617">
    <property type="component" value="Unassembled WGS sequence"/>
</dbReference>
<dbReference type="VEuPathDB" id="FungiDB:Z518_02436"/>
<dbReference type="GeneID" id="25290507"/>
<gene>
    <name evidence="2" type="ORF">Z518_02436</name>
</gene>
<proteinExistence type="predicted"/>
<dbReference type="EMBL" id="KN847476">
    <property type="protein sequence ID" value="KIX07782.1"/>
    <property type="molecule type" value="Genomic_DNA"/>
</dbReference>
<dbReference type="AlphaFoldDB" id="A0A0D2FZP2"/>
<protein>
    <submittedName>
        <fullName evidence="2">Uncharacterized protein</fullName>
    </submittedName>
</protein>
<accession>A0A0D2FZP2</accession>
<reference evidence="2 3" key="1">
    <citation type="submission" date="2015-01" db="EMBL/GenBank/DDBJ databases">
        <title>The Genome Sequence of Rhinocladiella mackenzie CBS 650.93.</title>
        <authorList>
            <consortium name="The Broad Institute Genomics Platform"/>
            <person name="Cuomo C."/>
            <person name="de Hoog S."/>
            <person name="Gorbushina A."/>
            <person name="Stielow B."/>
            <person name="Teixiera M."/>
            <person name="Abouelleil A."/>
            <person name="Chapman S.B."/>
            <person name="Priest M."/>
            <person name="Young S.K."/>
            <person name="Wortman J."/>
            <person name="Nusbaum C."/>
            <person name="Birren B."/>
        </authorList>
    </citation>
    <scope>NUCLEOTIDE SEQUENCE [LARGE SCALE GENOMIC DNA]</scope>
    <source>
        <strain evidence="2 3">CBS 650.93</strain>
    </source>
</reference>
<dbReference type="HOGENOM" id="CLU_866400_0_0_1"/>
<organism evidence="2 3">
    <name type="scientific">Rhinocladiella mackenziei CBS 650.93</name>
    <dbReference type="NCBI Taxonomy" id="1442369"/>
    <lineage>
        <taxon>Eukaryota</taxon>
        <taxon>Fungi</taxon>
        <taxon>Dikarya</taxon>
        <taxon>Ascomycota</taxon>
        <taxon>Pezizomycotina</taxon>
        <taxon>Eurotiomycetes</taxon>
        <taxon>Chaetothyriomycetidae</taxon>
        <taxon>Chaetothyriales</taxon>
        <taxon>Herpotrichiellaceae</taxon>
        <taxon>Rhinocladiella</taxon>
    </lineage>
</organism>
<keyword evidence="1" id="KW-0175">Coiled coil</keyword>
<feature type="coiled-coil region" evidence="1">
    <location>
        <begin position="101"/>
        <end position="128"/>
    </location>
</feature>
<sequence length="321" mass="36925">MSGNRWPPPRINIHHQPSFLNSHASRFTNDDPAQEYHQGNIGYTQLYEPQYLSNEYGDTSYIQQPEEGLNFETSNFDQLRIHDDYDDQGLHAQNYDIGQATTELQARVERLEAENQSQKNLLQDLMQERLAGLDHFQPISDADLGGELMKLQAQITDFSRFLRDCVGSNFETETSEYGKLALTLSQLSRSGIRKIGMKNVLESIVWKQLWKELFLHPFQSLGKDGQQILDTWGIIFGRAPVIPSPTEMSEKWRSITTHQLCTQMAEDDFGMKKEHRIRDGDPNTLDNYLQRIVEKGWEVATLFARQRCRSGRGGDKSPGRE</sequence>
<name>A0A0D2FZP2_9EURO</name>
<evidence type="ECO:0000313" key="2">
    <source>
        <dbReference type="EMBL" id="KIX07782.1"/>
    </source>
</evidence>
<dbReference type="OrthoDB" id="3498425at2759"/>
<dbReference type="RefSeq" id="XP_013274918.1">
    <property type="nucleotide sequence ID" value="XM_013419464.1"/>
</dbReference>